<organism evidence="2">
    <name type="scientific">viral metagenome</name>
    <dbReference type="NCBI Taxonomy" id="1070528"/>
    <lineage>
        <taxon>unclassified sequences</taxon>
        <taxon>metagenomes</taxon>
        <taxon>organismal metagenomes</taxon>
    </lineage>
</organism>
<accession>A0A2V0RIU9</accession>
<comment type="caution">
    <text evidence="2">The sequence shown here is derived from an EMBL/GenBank/DDBJ whole genome shotgun (WGS) entry which is preliminary data.</text>
</comment>
<dbReference type="EMBL" id="BDQA01000733">
    <property type="protein sequence ID" value="GBH22175.1"/>
    <property type="molecule type" value="Genomic_RNA"/>
</dbReference>
<proteinExistence type="predicted"/>
<sequence length="127" mass="12962">MAPASKFTILPAAPTQVFALLIQSYAGGVLVVTTAVSVAVLTSKSSTASSNDNTLKLIFRPGRVNPPGGSNSEISNLMEGEKLNSSGTVNGHALSELHQCLGLEMSVATGAPPSTVLFHVLGKSKVA</sequence>
<evidence type="ECO:0000256" key="1">
    <source>
        <dbReference type="SAM" id="Phobius"/>
    </source>
</evidence>
<feature type="transmembrane region" description="Helical" evidence="1">
    <location>
        <begin position="20"/>
        <end position="41"/>
    </location>
</feature>
<dbReference type="AlphaFoldDB" id="A0A2V0RIU9"/>
<name>A0A2V0RIU9_9ZZZZ</name>
<keyword evidence="1" id="KW-0472">Membrane</keyword>
<protein>
    <submittedName>
        <fullName evidence="2">Uncharacterized protein</fullName>
    </submittedName>
</protein>
<keyword evidence="1" id="KW-1133">Transmembrane helix</keyword>
<keyword evidence="1" id="KW-0812">Transmembrane</keyword>
<reference evidence="2" key="1">
    <citation type="submission" date="2017-04" db="EMBL/GenBank/DDBJ databases">
        <title>Unveiling RNA virosphere associated with marine microorganisms.</title>
        <authorList>
            <person name="Urayama S."/>
            <person name="Takaki Y."/>
            <person name="Nishi S."/>
            <person name="Yoshida Y."/>
            <person name="Deguchi S."/>
            <person name="Takai K."/>
            <person name="Nunoura T."/>
        </authorList>
    </citation>
    <scope>NUCLEOTIDE SEQUENCE</scope>
</reference>
<evidence type="ECO:0000313" key="2">
    <source>
        <dbReference type="EMBL" id="GBH22175.1"/>
    </source>
</evidence>